<proteinExistence type="predicted"/>
<comment type="caution">
    <text evidence="2">The sequence shown here is derived from an EMBL/GenBank/DDBJ whole genome shotgun (WGS) entry which is preliminary data.</text>
</comment>
<gene>
    <name evidence="2" type="ORF">LCGC14_1212920</name>
</gene>
<organism evidence="2">
    <name type="scientific">marine sediment metagenome</name>
    <dbReference type="NCBI Taxonomy" id="412755"/>
    <lineage>
        <taxon>unclassified sequences</taxon>
        <taxon>metagenomes</taxon>
        <taxon>ecological metagenomes</taxon>
    </lineage>
</organism>
<feature type="compositionally biased region" description="Basic and acidic residues" evidence="1">
    <location>
        <begin position="42"/>
        <end position="61"/>
    </location>
</feature>
<name>A0A0F9PI59_9ZZZZ</name>
<dbReference type="EMBL" id="LAZR01006326">
    <property type="protein sequence ID" value="KKM92992.1"/>
    <property type="molecule type" value="Genomic_DNA"/>
</dbReference>
<feature type="region of interest" description="Disordered" evidence="1">
    <location>
        <begin position="30"/>
        <end position="73"/>
    </location>
</feature>
<reference evidence="2" key="1">
    <citation type="journal article" date="2015" name="Nature">
        <title>Complex archaea that bridge the gap between prokaryotes and eukaryotes.</title>
        <authorList>
            <person name="Spang A."/>
            <person name="Saw J.H."/>
            <person name="Jorgensen S.L."/>
            <person name="Zaremba-Niedzwiedzka K."/>
            <person name="Martijn J."/>
            <person name="Lind A.E."/>
            <person name="van Eijk R."/>
            <person name="Schleper C."/>
            <person name="Guy L."/>
            <person name="Ettema T.J."/>
        </authorList>
    </citation>
    <scope>NUCLEOTIDE SEQUENCE</scope>
</reference>
<accession>A0A0F9PI59</accession>
<evidence type="ECO:0000313" key="2">
    <source>
        <dbReference type="EMBL" id="KKM92992.1"/>
    </source>
</evidence>
<protein>
    <submittedName>
        <fullName evidence="2">Uncharacterized protein</fullName>
    </submittedName>
</protein>
<dbReference type="AlphaFoldDB" id="A0A0F9PI59"/>
<evidence type="ECO:0000256" key="1">
    <source>
        <dbReference type="SAM" id="MobiDB-lite"/>
    </source>
</evidence>
<sequence>MIKKCVVCGEQKEHAANGKCASCYQKEWRQTENGKASIKKYQQSDRCKASQEKYQQSDKGKETKKKNNHSDQHKRYIKEYNKTYHKSEAFEAALKKYYYSDKGKETRKKYQQSDRFKEVQRKRLQRQACNILREAKRDAILEGRNIEDSILFDKEFLKNEMGISCQKKK</sequence>